<gene>
    <name evidence="2" type="ORF">L227DRAFT_310169</name>
</gene>
<sequence length="126" mass="14578">MLFCYFTFAYTFFVLCLCVLFVFFRWIHTYKGFIARAPSFVSWVFARRGSYMHMCSTILFFFYIAPLSEGLFLPHACALRSCLSVASSLFYRLVSLAFAFVLSGSCFPSRVPTRLFARLSLSLSWL</sequence>
<dbReference type="EMBL" id="ML122296">
    <property type="protein sequence ID" value="RPD55401.1"/>
    <property type="molecule type" value="Genomic_DNA"/>
</dbReference>
<evidence type="ECO:0000313" key="3">
    <source>
        <dbReference type="Proteomes" id="UP000313359"/>
    </source>
</evidence>
<keyword evidence="3" id="KW-1185">Reference proteome</keyword>
<dbReference type="Proteomes" id="UP000313359">
    <property type="component" value="Unassembled WGS sequence"/>
</dbReference>
<reference evidence="2" key="1">
    <citation type="journal article" date="2018" name="Genome Biol. Evol.">
        <title>Genomics and development of Lentinus tigrinus, a white-rot wood-decaying mushroom with dimorphic fruiting bodies.</title>
        <authorList>
            <person name="Wu B."/>
            <person name="Xu Z."/>
            <person name="Knudson A."/>
            <person name="Carlson A."/>
            <person name="Chen N."/>
            <person name="Kovaka S."/>
            <person name="LaButti K."/>
            <person name="Lipzen A."/>
            <person name="Pennachio C."/>
            <person name="Riley R."/>
            <person name="Schakwitz W."/>
            <person name="Umezawa K."/>
            <person name="Ohm R.A."/>
            <person name="Grigoriev I.V."/>
            <person name="Nagy L.G."/>
            <person name="Gibbons J."/>
            <person name="Hibbett D."/>
        </authorList>
    </citation>
    <scope>NUCLEOTIDE SEQUENCE [LARGE SCALE GENOMIC DNA]</scope>
    <source>
        <strain evidence="2">ALCF2SS1-6</strain>
    </source>
</reference>
<feature type="transmembrane region" description="Helical" evidence="1">
    <location>
        <begin position="6"/>
        <end position="27"/>
    </location>
</feature>
<dbReference type="AlphaFoldDB" id="A0A5C2RVX3"/>
<proteinExistence type="predicted"/>
<protein>
    <submittedName>
        <fullName evidence="2">Uncharacterized protein</fullName>
    </submittedName>
</protein>
<feature type="transmembrane region" description="Helical" evidence="1">
    <location>
        <begin position="89"/>
        <end position="108"/>
    </location>
</feature>
<name>A0A5C2RVX3_9APHY</name>
<evidence type="ECO:0000313" key="2">
    <source>
        <dbReference type="EMBL" id="RPD55401.1"/>
    </source>
</evidence>
<keyword evidence="1" id="KW-0812">Transmembrane</keyword>
<accession>A0A5C2RVX3</accession>
<keyword evidence="1" id="KW-0472">Membrane</keyword>
<keyword evidence="1" id="KW-1133">Transmembrane helix</keyword>
<evidence type="ECO:0000256" key="1">
    <source>
        <dbReference type="SAM" id="Phobius"/>
    </source>
</evidence>
<organism evidence="2 3">
    <name type="scientific">Lentinus tigrinus ALCF2SS1-6</name>
    <dbReference type="NCBI Taxonomy" id="1328759"/>
    <lineage>
        <taxon>Eukaryota</taxon>
        <taxon>Fungi</taxon>
        <taxon>Dikarya</taxon>
        <taxon>Basidiomycota</taxon>
        <taxon>Agaricomycotina</taxon>
        <taxon>Agaricomycetes</taxon>
        <taxon>Polyporales</taxon>
        <taxon>Polyporaceae</taxon>
        <taxon>Lentinus</taxon>
    </lineage>
</organism>